<organism evidence="2 3">
    <name type="scientific">Pristionchus pacificus</name>
    <name type="common">Parasitic nematode worm</name>
    <dbReference type="NCBI Taxonomy" id="54126"/>
    <lineage>
        <taxon>Eukaryota</taxon>
        <taxon>Metazoa</taxon>
        <taxon>Ecdysozoa</taxon>
        <taxon>Nematoda</taxon>
        <taxon>Chromadorea</taxon>
        <taxon>Rhabditida</taxon>
        <taxon>Rhabditina</taxon>
        <taxon>Diplogasteromorpha</taxon>
        <taxon>Diplogasteroidea</taxon>
        <taxon>Neodiplogasteridae</taxon>
        <taxon>Pristionchus</taxon>
    </lineage>
</organism>
<reference evidence="3" key="1">
    <citation type="journal article" date="2008" name="Nat. Genet.">
        <title>The Pristionchus pacificus genome provides a unique perspective on nematode lifestyle and parasitism.</title>
        <authorList>
            <person name="Dieterich C."/>
            <person name="Clifton S.W."/>
            <person name="Schuster L.N."/>
            <person name="Chinwalla A."/>
            <person name="Delehaunty K."/>
            <person name="Dinkelacker I."/>
            <person name="Fulton L."/>
            <person name="Fulton R."/>
            <person name="Godfrey J."/>
            <person name="Minx P."/>
            <person name="Mitreva M."/>
            <person name="Roeseler W."/>
            <person name="Tian H."/>
            <person name="Witte H."/>
            <person name="Yang S.P."/>
            <person name="Wilson R.K."/>
            <person name="Sommer R.J."/>
        </authorList>
    </citation>
    <scope>NUCLEOTIDE SEQUENCE [LARGE SCALE GENOMIC DNA]</scope>
    <source>
        <strain evidence="3">PS312</strain>
    </source>
</reference>
<name>A0A454XP77_PRIPA</name>
<evidence type="ECO:0000313" key="3">
    <source>
        <dbReference type="Proteomes" id="UP000005239"/>
    </source>
</evidence>
<gene>
    <name evidence="2" type="primary">WBGene00091431</name>
</gene>
<protein>
    <submittedName>
        <fullName evidence="2">Uncharacterized protein</fullName>
    </submittedName>
</protein>
<keyword evidence="3" id="KW-1185">Reference proteome</keyword>
<proteinExistence type="predicted"/>
<sequence>MTQYEDLSSTGRQRGAVTYHMERKIIIDGDSEGQWNQSTSLMTQPYITNPMETQVPSQLQSLLLMNEWPLDKYNDCASSDFKVDSFSMPNQQFAMTGNQYDYNSMKYDGVDVNMGGMSQSMVPQPFVDVTSTALSPTPPLTPMDTMSPYDYTQSSSTQPMYGGMTKDGYTTNHANVPLCNGMQSYSPMPMDMSMGGYSSTGAAPATIAPFDSMQPAYSQYAPTSYDQPIDATAAMNNSGQMKMEFTPTYDNSSFNQQQQKEITFNDYYDYEASNMFIPQNKSLVSYTKGQSKVQQQPQKSMKLPANVLIAVPDTQWKTSTEYNGLDAVFDFSIANPLPLIEVKPQEQVEQKKKKSLVRIKHRSPSPIKSSSNSTEEQPVRNPDGRKKHSHFKNAGEEERVMRDFMSNDDPNCPFECSKKKVSMTNKRGHLKKHHYDIYFKYCRTKRTRVEEVKERHLGASNGDRICLICDAQFFSQKDMLKHLEKRHKQSFDRYEEEIETATEEDSKLCGGKKRKIDSDEIPFRSRRPFS</sequence>
<feature type="compositionally biased region" description="Low complexity" evidence="1">
    <location>
        <begin position="364"/>
        <end position="373"/>
    </location>
</feature>
<feature type="compositionally biased region" description="Basic residues" evidence="1">
    <location>
        <begin position="351"/>
        <end position="363"/>
    </location>
</feature>
<dbReference type="EnsemblMetazoa" id="PPA01877.1">
    <property type="protein sequence ID" value="PPA01877.1"/>
    <property type="gene ID" value="WBGene00091431"/>
</dbReference>
<evidence type="ECO:0000256" key="1">
    <source>
        <dbReference type="SAM" id="MobiDB-lite"/>
    </source>
</evidence>
<evidence type="ECO:0000313" key="2">
    <source>
        <dbReference type="EnsemblMetazoa" id="PPA01877.1"/>
    </source>
</evidence>
<accession>A0A454XP77</accession>
<reference evidence="2" key="2">
    <citation type="submission" date="2022-06" db="UniProtKB">
        <authorList>
            <consortium name="EnsemblMetazoa"/>
        </authorList>
    </citation>
    <scope>IDENTIFICATION</scope>
    <source>
        <strain evidence="2">PS312</strain>
    </source>
</reference>
<dbReference type="AlphaFoldDB" id="A0A454XP77"/>
<dbReference type="Proteomes" id="UP000005239">
    <property type="component" value="Unassembled WGS sequence"/>
</dbReference>
<feature type="region of interest" description="Disordered" evidence="1">
    <location>
        <begin position="345"/>
        <end position="399"/>
    </location>
</feature>
<accession>A0A8R1U5L2</accession>